<feature type="transmembrane region" description="Helical" evidence="1">
    <location>
        <begin position="154"/>
        <end position="178"/>
    </location>
</feature>
<dbReference type="Proteomes" id="UP000075531">
    <property type="component" value="Unassembled WGS sequence"/>
</dbReference>
<comment type="caution">
    <text evidence="2">The sequence shown here is derived from an EMBL/GenBank/DDBJ whole genome shotgun (WGS) entry which is preliminary data.</text>
</comment>
<gene>
    <name evidence="2" type="ORF">CLTEP_18440</name>
</gene>
<feature type="transmembrane region" description="Helical" evidence="1">
    <location>
        <begin position="86"/>
        <end position="111"/>
    </location>
</feature>
<proteinExistence type="predicted"/>
<keyword evidence="1" id="KW-0472">Membrane</keyword>
<dbReference type="AlphaFoldDB" id="A0A151B2V4"/>
<dbReference type="RefSeq" id="WP_066825733.1">
    <property type="nucleotide sequence ID" value="NZ_LTBA01000021.1"/>
</dbReference>
<evidence type="ECO:0000313" key="2">
    <source>
        <dbReference type="EMBL" id="KYH34269.1"/>
    </source>
</evidence>
<dbReference type="OrthoDB" id="9776525at2"/>
<dbReference type="InterPro" id="IPR021205">
    <property type="entry name" value="Lanti_perm_SpaE/MutE/EpiE-like"/>
</dbReference>
<dbReference type="EMBL" id="LTBA01000021">
    <property type="protein sequence ID" value="KYH34269.1"/>
    <property type="molecule type" value="Genomic_DNA"/>
</dbReference>
<feature type="transmembrane region" description="Helical" evidence="1">
    <location>
        <begin position="20"/>
        <end position="40"/>
    </location>
</feature>
<feature type="transmembrane region" description="Helical" evidence="1">
    <location>
        <begin position="46"/>
        <end position="65"/>
    </location>
</feature>
<evidence type="ECO:0000313" key="3">
    <source>
        <dbReference type="Proteomes" id="UP000075531"/>
    </source>
</evidence>
<reference evidence="2 3" key="1">
    <citation type="submission" date="2016-02" db="EMBL/GenBank/DDBJ databases">
        <title>Genome sequence of Clostridium tepidiprofundi DSM 19306.</title>
        <authorList>
            <person name="Poehlein A."/>
            <person name="Daniel R."/>
        </authorList>
    </citation>
    <scope>NUCLEOTIDE SEQUENCE [LARGE SCALE GENOMIC DNA]</scope>
    <source>
        <strain evidence="2 3">DSM 19306</strain>
    </source>
</reference>
<dbReference type="CDD" id="cd21807">
    <property type="entry name" value="ABC-2_lan_permease_MutE_EpiE-like"/>
    <property type="match status" value="1"/>
</dbReference>
<organism evidence="2 3">
    <name type="scientific">Clostridium tepidiprofundi DSM 19306</name>
    <dbReference type="NCBI Taxonomy" id="1121338"/>
    <lineage>
        <taxon>Bacteria</taxon>
        <taxon>Bacillati</taxon>
        <taxon>Bacillota</taxon>
        <taxon>Clostridia</taxon>
        <taxon>Eubacteriales</taxon>
        <taxon>Clostridiaceae</taxon>
        <taxon>Clostridium</taxon>
    </lineage>
</organism>
<keyword evidence="3" id="KW-1185">Reference proteome</keyword>
<feature type="transmembrane region" description="Helical" evidence="1">
    <location>
        <begin position="212"/>
        <end position="236"/>
    </location>
</feature>
<evidence type="ECO:0000256" key="1">
    <source>
        <dbReference type="SAM" id="Phobius"/>
    </source>
</evidence>
<keyword evidence="1" id="KW-1133">Transmembrane helix</keyword>
<protein>
    <submittedName>
        <fullName evidence="2">ABC-2 family transporter protein</fullName>
    </submittedName>
</protein>
<dbReference type="NCBIfam" id="TIGR03732">
    <property type="entry name" value="lanti_perm_MutE"/>
    <property type="match status" value="1"/>
</dbReference>
<name>A0A151B2V4_9CLOT</name>
<sequence>MINMLQSENLKYKRTFSKKLFFIAPMYILIQIIAFSKYVFLNSMNWWSICFMPFTISIICTLSTRRERKSGNYRTLKSKYIDLRKMWISKILVIAYYTFLASLMLILYFLVVKLIYSTSFIPLDKLFFGTFVIWLTTLILIPICLFLSEAVGAFSSILVTCAGIVVAILMATKVGWYLCPWSLNIRLMCPILKLHPNGTQLNPGNFLLDSSVIPIGIIIGITGFAVLSILTSLWFAKKEDTTVV</sequence>
<feature type="transmembrane region" description="Helical" evidence="1">
    <location>
        <begin position="126"/>
        <end position="147"/>
    </location>
</feature>
<dbReference type="PATRIC" id="fig|1121338.3.peg.1888"/>
<keyword evidence="1" id="KW-0812">Transmembrane</keyword>
<dbReference type="STRING" id="1121338.CLTEP_18440"/>
<accession>A0A151B2V4</accession>